<dbReference type="AlphaFoldDB" id="A0AAW3ZUB4"/>
<evidence type="ECO:0000256" key="2">
    <source>
        <dbReference type="ARBA" id="ARBA00007362"/>
    </source>
</evidence>
<dbReference type="PANTHER" id="PTHR22911:SF137">
    <property type="entry name" value="SOLUTE CARRIER FAMILY 35 MEMBER G2-RELATED"/>
    <property type="match status" value="1"/>
</dbReference>
<evidence type="ECO:0000256" key="5">
    <source>
        <dbReference type="ARBA" id="ARBA00022692"/>
    </source>
</evidence>
<comment type="subcellular location">
    <subcellularLocation>
        <location evidence="1">Cell membrane</location>
        <topology evidence="1">Multi-pass membrane protein</topology>
    </subcellularLocation>
</comment>
<dbReference type="RefSeq" id="WP_170015412.1">
    <property type="nucleotide sequence ID" value="NZ_CP012545.1"/>
</dbReference>
<name>A0AAW3ZUB4_9BACT</name>
<keyword evidence="11" id="KW-1185">Reference proteome</keyword>
<feature type="domain" description="EamA" evidence="9">
    <location>
        <begin position="6"/>
        <end position="140"/>
    </location>
</feature>
<evidence type="ECO:0000256" key="6">
    <source>
        <dbReference type="ARBA" id="ARBA00022989"/>
    </source>
</evidence>
<evidence type="ECO:0000259" key="9">
    <source>
        <dbReference type="Pfam" id="PF00892"/>
    </source>
</evidence>
<dbReference type="Proteomes" id="UP000650616">
    <property type="component" value="Unassembled WGS sequence"/>
</dbReference>
<evidence type="ECO:0000313" key="11">
    <source>
        <dbReference type="Proteomes" id="UP000650616"/>
    </source>
</evidence>
<keyword evidence="7 8" id="KW-0472">Membrane</keyword>
<comment type="caution">
    <text evidence="10">The sequence shown here is derived from an EMBL/GenBank/DDBJ whole genome shotgun (WGS) entry which is preliminary data.</text>
</comment>
<dbReference type="NCBIfam" id="TIGR00688">
    <property type="entry name" value="rarD"/>
    <property type="match status" value="1"/>
</dbReference>
<evidence type="ECO:0000256" key="1">
    <source>
        <dbReference type="ARBA" id="ARBA00004651"/>
    </source>
</evidence>
<dbReference type="SUPFAM" id="SSF103481">
    <property type="entry name" value="Multidrug resistance efflux transporter EmrE"/>
    <property type="match status" value="1"/>
</dbReference>
<keyword evidence="6 8" id="KW-1133">Transmembrane helix</keyword>
<protein>
    <submittedName>
        <fullName evidence="10">EamA family transporter RarD</fullName>
    </submittedName>
</protein>
<reference evidence="10 11" key="1">
    <citation type="submission" date="2015-08" db="EMBL/GenBank/DDBJ databases">
        <title>Comparative genomics of the Campylobacter concisus group.</title>
        <authorList>
            <person name="Yee E."/>
            <person name="Chapman M.H."/>
            <person name="Huynh S."/>
            <person name="Bono J.L."/>
            <person name="On S.L."/>
            <person name="St Leger J."/>
            <person name="Foster G."/>
            <person name="Parker C.T."/>
            <person name="Miller W.G."/>
        </authorList>
    </citation>
    <scope>NUCLEOTIDE SEQUENCE [LARGE SCALE GENOMIC DNA]</scope>
    <source>
        <strain evidence="10 11">RM9337</strain>
    </source>
</reference>
<feature type="transmembrane region" description="Helical" evidence="8">
    <location>
        <begin position="96"/>
        <end position="119"/>
    </location>
</feature>
<evidence type="ECO:0000256" key="8">
    <source>
        <dbReference type="SAM" id="Phobius"/>
    </source>
</evidence>
<dbReference type="InterPro" id="IPR000620">
    <property type="entry name" value="EamA_dom"/>
</dbReference>
<evidence type="ECO:0000256" key="7">
    <source>
        <dbReference type="ARBA" id="ARBA00023136"/>
    </source>
</evidence>
<feature type="transmembrane region" description="Helical" evidence="8">
    <location>
        <begin position="209"/>
        <end position="228"/>
    </location>
</feature>
<keyword evidence="5 8" id="KW-0812">Transmembrane</keyword>
<organism evidence="10 11">
    <name type="scientific">Campylobacter californiensis</name>
    <dbReference type="NCBI Taxonomy" id="1032243"/>
    <lineage>
        <taxon>Bacteria</taxon>
        <taxon>Pseudomonadati</taxon>
        <taxon>Campylobacterota</taxon>
        <taxon>Epsilonproteobacteria</taxon>
        <taxon>Campylobacterales</taxon>
        <taxon>Campylobacteraceae</taxon>
        <taxon>Campylobacter</taxon>
    </lineage>
</organism>
<accession>A0AAW3ZUB4</accession>
<dbReference type="GO" id="GO:0005886">
    <property type="term" value="C:plasma membrane"/>
    <property type="evidence" value="ECO:0007669"/>
    <property type="project" value="UniProtKB-SubCell"/>
</dbReference>
<feature type="domain" description="EamA" evidence="9">
    <location>
        <begin position="151"/>
        <end position="280"/>
    </location>
</feature>
<dbReference type="Pfam" id="PF00892">
    <property type="entry name" value="EamA"/>
    <property type="match status" value="2"/>
</dbReference>
<keyword evidence="3" id="KW-0813">Transport</keyword>
<feature type="transmembrane region" description="Helical" evidence="8">
    <location>
        <begin position="149"/>
        <end position="165"/>
    </location>
</feature>
<evidence type="ECO:0000256" key="4">
    <source>
        <dbReference type="ARBA" id="ARBA00022475"/>
    </source>
</evidence>
<feature type="transmembrane region" description="Helical" evidence="8">
    <location>
        <begin position="126"/>
        <end position="143"/>
    </location>
</feature>
<sequence length="292" mass="32480">MKEERLGLIFGISAFCLWGFLVVFFKQFNGVNPYEIVAHRVLWSVLVLLLVLVYLRRISSLIKILLNFNVTFWLFISGLLLSSSWCIFVYTVDAGLVLEAGFGNFISPLLSILIGCFALKENITNGAKVAVFFVVLAILIQSLTLGSLPVLSILLATIVAIYGLIKKKIRVAALEGLFVENLLITPIAMTYFLYLLHSSQSHFMADLNGFLLILCGPVTVVPLLLFSAATTRINLSTMGYLQYINPSISILLAIFLYGESVGIYKIISFCLIWVALAIITLEGFYKYKKGHK</sequence>
<dbReference type="InterPro" id="IPR037185">
    <property type="entry name" value="EmrE-like"/>
</dbReference>
<feature type="transmembrane region" description="Helical" evidence="8">
    <location>
        <begin position="263"/>
        <end position="285"/>
    </location>
</feature>
<feature type="transmembrane region" description="Helical" evidence="8">
    <location>
        <begin position="7"/>
        <end position="25"/>
    </location>
</feature>
<feature type="transmembrane region" description="Helical" evidence="8">
    <location>
        <begin position="240"/>
        <end position="257"/>
    </location>
</feature>
<dbReference type="InterPro" id="IPR004626">
    <property type="entry name" value="RarD"/>
</dbReference>
<evidence type="ECO:0000313" key="10">
    <source>
        <dbReference type="EMBL" id="MBE3607486.1"/>
    </source>
</evidence>
<keyword evidence="4" id="KW-1003">Cell membrane</keyword>
<proteinExistence type="inferred from homology"/>
<comment type="similarity">
    <text evidence="2">Belongs to the EamA transporter family.</text>
</comment>
<dbReference type="EMBL" id="LIWG01000002">
    <property type="protein sequence ID" value="MBE3607486.1"/>
    <property type="molecule type" value="Genomic_DNA"/>
</dbReference>
<feature type="transmembrane region" description="Helical" evidence="8">
    <location>
        <begin position="177"/>
        <end position="197"/>
    </location>
</feature>
<feature type="transmembrane region" description="Helical" evidence="8">
    <location>
        <begin position="67"/>
        <end position="90"/>
    </location>
</feature>
<feature type="transmembrane region" description="Helical" evidence="8">
    <location>
        <begin position="37"/>
        <end position="55"/>
    </location>
</feature>
<evidence type="ECO:0000256" key="3">
    <source>
        <dbReference type="ARBA" id="ARBA00022448"/>
    </source>
</evidence>
<dbReference type="PANTHER" id="PTHR22911">
    <property type="entry name" value="ACYL-MALONYL CONDENSING ENZYME-RELATED"/>
    <property type="match status" value="1"/>
</dbReference>
<gene>
    <name evidence="10" type="primary">rarD</name>
    <name evidence="10" type="ORF">CCAL9337_01920</name>
</gene>